<dbReference type="NCBIfam" id="TIGR01451">
    <property type="entry name" value="B_ant_repeat"/>
    <property type="match status" value="1"/>
</dbReference>
<feature type="compositionally biased region" description="Basic residues" evidence="1">
    <location>
        <begin position="1780"/>
        <end position="1792"/>
    </location>
</feature>
<feature type="domain" description="Cadherin-like" evidence="3">
    <location>
        <begin position="1377"/>
        <end position="1449"/>
    </location>
</feature>
<dbReference type="PANTHER" id="PTHR34720:SF9">
    <property type="entry name" value="BLR4714 PROTEIN"/>
    <property type="match status" value="1"/>
</dbReference>
<gene>
    <name evidence="4" type="ORF">Adu01nite_11050</name>
</gene>
<dbReference type="InterPro" id="IPR041690">
    <property type="entry name" value="Cadherin_5"/>
</dbReference>
<dbReference type="Gene3D" id="2.60.40.740">
    <property type="match status" value="1"/>
</dbReference>
<feature type="domain" description="DUF11" evidence="2">
    <location>
        <begin position="527"/>
        <end position="629"/>
    </location>
</feature>
<evidence type="ECO:0000313" key="4">
    <source>
        <dbReference type="EMBL" id="GID99754.1"/>
    </source>
</evidence>
<evidence type="ECO:0000259" key="2">
    <source>
        <dbReference type="Pfam" id="PF01345"/>
    </source>
</evidence>
<organism evidence="4 5">
    <name type="scientific">Paractinoplanes durhamensis</name>
    <dbReference type="NCBI Taxonomy" id="113563"/>
    <lineage>
        <taxon>Bacteria</taxon>
        <taxon>Bacillati</taxon>
        <taxon>Actinomycetota</taxon>
        <taxon>Actinomycetes</taxon>
        <taxon>Micromonosporales</taxon>
        <taxon>Micromonosporaceae</taxon>
        <taxon>Paractinoplanes</taxon>
    </lineage>
</organism>
<dbReference type="SUPFAM" id="SSF49401">
    <property type="entry name" value="Bacterial adhesins"/>
    <property type="match status" value="1"/>
</dbReference>
<dbReference type="Gene3D" id="2.60.40.2810">
    <property type="match status" value="5"/>
</dbReference>
<dbReference type="NCBIfam" id="TIGR01965">
    <property type="entry name" value="VCBS_repeat"/>
    <property type="match status" value="1"/>
</dbReference>
<dbReference type="PANTHER" id="PTHR34720">
    <property type="entry name" value="MICROCYSTIN DEPENDENT PROTEIN"/>
    <property type="match status" value="1"/>
</dbReference>
<evidence type="ECO:0000313" key="5">
    <source>
        <dbReference type="Proteomes" id="UP000637628"/>
    </source>
</evidence>
<reference evidence="4 5" key="1">
    <citation type="submission" date="2021-01" db="EMBL/GenBank/DDBJ databases">
        <title>Whole genome shotgun sequence of Actinoplanes durhamensis NBRC 14914.</title>
        <authorList>
            <person name="Komaki H."/>
            <person name="Tamura T."/>
        </authorList>
    </citation>
    <scope>NUCLEOTIDE SEQUENCE [LARGE SCALE GENOMIC DNA]</scope>
    <source>
        <strain evidence="4 5">NBRC 14914</strain>
    </source>
</reference>
<dbReference type="InterPro" id="IPR047589">
    <property type="entry name" value="DUF11_rpt"/>
</dbReference>
<dbReference type="InterPro" id="IPR001434">
    <property type="entry name" value="OmcB-like_DUF11"/>
</dbReference>
<dbReference type="Pfam" id="PF17963">
    <property type="entry name" value="Big_9"/>
    <property type="match status" value="10"/>
</dbReference>
<comment type="caution">
    <text evidence="4">The sequence shown here is derived from an EMBL/GenBank/DDBJ whole genome shotgun (WGS) entry which is preliminary data.</text>
</comment>
<keyword evidence="5" id="KW-1185">Reference proteome</keyword>
<dbReference type="Proteomes" id="UP000637628">
    <property type="component" value="Unassembled WGS sequence"/>
</dbReference>
<evidence type="ECO:0008006" key="6">
    <source>
        <dbReference type="Google" id="ProtNLM"/>
    </source>
</evidence>
<evidence type="ECO:0000259" key="3">
    <source>
        <dbReference type="Pfam" id="PF17892"/>
    </source>
</evidence>
<dbReference type="NCBIfam" id="NF012211">
    <property type="entry name" value="tand_rpt_95"/>
    <property type="match status" value="12"/>
</dbReference>
<feature type="region of interest" description="Disordered" evidence="1">
    <location>
        <begin position="1772"/>
        <end position="1792"/>
    </location>
</feature>
<dbReference type="RefSeq" id="WP_203725413.1">
    <property type="nucleotide sequence ID" value="NZ_BAAATX010000032.1"/>
</dbReference>
<dbReference type="Pfam" id="PF17892">
    <property type="entry name" value="Cadherin_5"/>
    <property type="match status" value="2"/>
</dbReference>
<dbReference type="InterPro" id="IPR008966">
    <property type="entry name" value="Adhesion_dom_sf"/>
</dbReference>
<feature type="domain" description="Cadherin-like" evidence="3">
    <location>
        <begin position="911"/>
        <end position="1002"/>
    </location>
</feature>
<sequence length="1792" mass="179833">MPFAVSLRFKPRRSLILLVVISVALAATMVLLARQAEAAITDPFTGRFQANTNGAIILRGNANLVCSTSDSGCTTALNGTATGDALDNNAYAMKNYDTDSDSTTFNESSATITLPSGGTVLFAGLYWSADPTAGTNGSAAPSSANTNKVLLRTPAGPTTWNNITAEKTFTNTGINAYQGFKDVTPLVSGAGSGVYSVANIQSGTGKDRYAGWALVIAYRDASLPMHSLRVYDGFGVVKDGSTQVDIAVSGFQTPHTGTVGATVGTVVFEGDRGKTGDSLQIGTASRTLASVSDAKNPATNFFNSTVSQDGASVTGRTPNNDNLMGVDIDRFDATGKLGNDETSATLRLTTGGETFYPGVVTFTTDLYAPNVVVTPSSSDLNGGDLLPGDIVEYRVDVRNDGTDTANGVTLADVIPTGTTYVPGTLTVAGASVTDAADSDDGKLAGSTATFTVGNLAPAATKQVTFRVRVNTGTAPGTAIVNTANANYTAAFTGGAGTSTGSSSMTVQQPHANLEAALTVAPTVVQRAASPNAVTYTATVKNNGTDLEPAPKLVLTLPAGVTPGTLPSGCTASGQVVTCTRPALATNTTDSVLIPATAASSAAAHPVASLTVSGTGLDSDSTNNTATATLAVNSAPVAVDDTAPGTTNATPVTIDVKANDHDDDDANSALVVQIDQAPAHGRVVVNADGTVTYTPRSTWDGVDTFTYKLLDGHGGISSTATVSVTTANAAPVANTDYYSTPAGTAIIVTPKDNDTEPNGQTMHLVSVGQPQSGAGPTTISGDQITYTPLMGFNGTADFTYVVEDSEGAQSTGTVHITVADAAPVAADDTATVAYLDDVTIDVLANDADDNNDPLTITGVSTPVNGGTATVTSGKIAYQAPAGFSGKDTFTYTISDGQPGGTATGTVTVTVGNARPTAGPVTVSTGTNAAAVIDVLAHASDPNTTDTLTVTGVSTPAHGTVVSNPDGTLTYTPATGYAGTDSFTYTVSDGHPGGSATNTVSMTVDNAKPVAGADAVTVPANVASTVAVLTNDHDANTADTLTVTIDVQPAHGTATVNSDGTVTYTPTAGYIGTDTFHYQVSDGNPGGTDGASVSLSVVNSAPTARRDSDSTDTDTPVTLSVLTNDTDPNGDTLSVITATQPANGKVVVNANNTITYTSAAGFCGTDTFTYTAADPSSATATAVVTITVRNAAPIAVDDTFVVRPGVTATLDVLANDTDPNTRQVRSVASVGSASRGTVTLNSDGTVTYRTTATSGTDSFTYVLTDDMGLTDTATATITIDAAPVTTDDSVVTAAGTAATIPVVANDTDPEGEALTLVSASTPSHGTATVSAADGKIVYTPAAGWFGVDTFSYQIRDTAGNTATGTVTVNVAPPAADATAAVLTGNSVDITVVTDSRLTLSGVGTPAHGTATIVDGKVRYTPDAGYTGTDTFTYTVTDSDGDTATATVTVTVSDGAPVALADKRTTAYEKPITIKVLDNDLDPNGGLAVTAVSKPDHGTVTFTGTQVVYTPPTGFSGTATFTYTATDADGRKAEATVTVVVGDPPVVPDKTATAKPGTAVRITLPTVDRNGAAVTVTAVGAAKHGTVKLNADGTVTYTPNKGYAGTDTFTYQVVDADGNIASASVSVTVAGANKAPTAKNDKVSVPAGGSIVIKPRANDSDADGDTTKITKIGKPQHGTAVLNSDGTVTYAPDDSYAGGTDSFTYTISDGHGGTATATVTVKVVAVATSGDASGGGKLALTGVNTVSVAVAGGMILLLGAALIRVGQAGVPVPVPAGPGARGNGRHRPGRHRFPA</sequence>
<dbReference type="Gene3D" id="2.60.40.3440">
    <property type="match status" value="7"/>
</dbReference>
<name>A0ABQ3YQE2_9ACTN</name>
<evidence type="ECO:0000256" key="1">
    <source>
        <dbReference type="SAM" id="MobiDB-lite"/>
    </source>
</evidence>
<dbReference type="Pfam" id="PF01345">
    <property type="entry name" value="DUF11"/>
    <property type="match status" value="2"/>
</dbReference>
<proteinExistence type="predicted"/>
<dbReference type="InterPro" id="IPR010221">
    <property type="entry name" value="VCBS_dom"/>
</dbReference>
<feature type="domain" description="DUF11" evidence="2">
    <location>
        <begin position="387"/>
        <end position="486"/>
    </location>
</feature>
<accession>A0ABQ3YQE2</accession>
<dbReference type="EMBL" id="BOML01000010">
    <property type="protein sequence ID" value="GID99754.1"/>
    <property type="molecule type" value="Genomic_DNA"/>
</dbReference>
<protein>
    <recommendedName>
        <fullName evidence="6">Tandem-95 repeat protein</fullName>
    </recommendedName>
</protein>